<accession>A0ABT5WJ41</accession>
<dbReference type="Gene3D" id="3.30.2010.10">
    <property type="entry name" value="Metalloproteases ('zincins'), catalytic domain"/>
    <property type="match status" value="1"/>
</dbReference>
<gene>
    <name evidence="3" type="ORF">M3I01_018320</name>
</gene>
<feature type="domain" description="YgjP-like metallopeptidase" evidence="2">
    <location>
        <begin position="107"/>
        <end position="164"/>
    </location>
</feature>
<dbReference type="EMBL" id="JAMZEG020000005">
    <property type="protein sequence ID" value="MDE8604820.1"/>
    <property type="molecule type" value="Genomic_DNA"/>
</dbReference>
<dbReference type="RefSeq" id="WP_255897407.1">
    <property type="nucleotide sequence ID" value="NZ_JAMZEG020000005.1"/>
</dbReference>
<sequence>MPKTSSATRPKNQSSGYLRGYSEQIQRQVEALLDTEKTGELLLKKYPKAHELSGTRPLYEYAIELKNHFMRSSSPISKVIYDDKIHVINNALGLHTYVSRMQGNKLKAKHEIRIASLFRNTPEPLLKMILVHELAHLREKEHNKAFYKLCCYMEPDYHQLEFDLRLYLSHRDRFGDLWG</sequence>
<evidence type="ECO:0000256" key="1">
    <source>
        <dbReference type="SAM" id="MobiDB-lite"/>
    </source>
</evidence>
<dbReference type="InterPro" id="IPR002725">
    <property type="entry name" value="YgjP-like_metallopeptidase"/>
</dbReference>
<reference evidence="3" key="1">
    <citation type="submission" date="2023-01" db="EMBL/GenBank/DDBJ databases">
        <title>Psychroserpens sp. MSW6 and Marinomonas sp. RSW2, isolated from seawater.</title>
        <authorList>
            <person name="Kristyanto S."/>
            <person name="Jung J."/>
            <person name="Kim J.M."/>
            <person name="Jeon C.O."/>
        </authorList>
    </citation>
    <scope>NUCLEOTIDE SEQUENCE</scope>
    <source>
        <strain evidence="3">RSW2</strain>
    </source>
</reference>
<name>A0ABT5WJ41_9GAMM</name>
<feature type="region of interest" description="Disordered" evidence="1">
    <location>
        <begin position="1"/>
        <end position="20"/>
    </location>
</feature>
<feature type="compositionally biased region" description="Polar residues" evidence="1">
    <location>
        <begin position="1"/>
        <end position="16"/>
    </location>
</feature>
<protein>
    <submittedName>
        <fullName evidence="3">DUF45 domain-containing protein</fullName>
    </submittedName>
</protein>
<dbReference type="PANTHER" id="PTHR30399">
    <property type="entry name" value="UNCHARACTERIZED PROTEIN YGJP"/>
    <property type="match status" value="1"/>
</dbReference>
<organism evidence="3 4">
    <name type="scientific">Marinomonas maritima</name>
    <dbReference type="NCBI Taxonomy" id="2940935"/>
    <lineage>
        <taxon>Bacteria</taxon>
        <taxon>Pseudomonadati</taxon>
        <taxon>Pseudomonadota</taxon>
        <taxon>Gammaproteobacteria</taxon>
        <taxon>Oceanospirillales</taxon>
        <taxon>Oceanospirillaceae</taxon>
        <taxon>Marinomonas</taxon>
    </lineage>
</organism>
<comment type="caution">
    <text evidence="3">The sequence shown here is derived from an EMBL/GenBank/DDBJ whole genome shotgun (WGS) entry which is preliminary data.</text>
</comment>
<evidence type="ECO:0000313" key="3">
    <source>
        <dbReference type="EMBL" id="MDE8604820.1"/>
    </source>
</evidence>
<evidence type="ECO:0000259" key="2">
    <source>
        <dbReference type="Pfam" id="PF01863"/>
    </source>
</evidence>
<proteinExistence type="predicted"/>
<dbReference type="Pfam" id="PF01863">
    <property type="entry name" value="YgjP-like"/>
    <property type="match status" value="1"/>
</dbReference>
<evidence type="ECO:0000313" key="4">
    <source>
        <dbReference type="Proteomes" id="UP001139522"/>
    </source>
</evidence>
<keyword evidence="4" id="KW-1185">Reference proteome</keyword>
<dbReference type="Proteomes" id="UP001139522">
    <property type="component" value="Unassembled WGS sequence"/>
</dbReference>
<dbReference type="InterPro" id="IPR053136">
    <property type="entry name" value="UTP_pyrophosphatase-like"/>
</dbReference>
<dbReference type="PANTHER" id="PTHR30399:SF1">
    <property type="entry name" value="UTP PYROPHOSPHATASE"/>
    <property type="match status" value="1"/>
</dbReference>